<dbReference type="EMBL" id="PXOH01000011">
    <property type="protein sequence ID" value="PSF37116.1"/>
    <property type="molecule type" value="Genomic_DNA"/>
</dbReference>
<dbReference type="InterPro" id="IPR005771">
    <property type="entry name" value="GalU_uridylyltTrfase_bac/arc"/>
</dbReference>
<dbReference type="RefSeq" id="WP_106457081.1">
    <property type="nucleotide sequence ID" value="NZ_PXOH01000011.1"/>
</dbReference>
<dbReference type="Gene3D" id="3.90.550.10">
    <property type="entry name" value="Spore Coat Polysaccharide Biosynthesis Protein SpsA, Chain A"/>
    <property type="match status" value="1"/>
</dbReference>
<dbReference type="AlphaFoldDB" id="A0A2T1LXT5"/>
<evidence type="ECO:0000256" key="4">
    <source>
        <dbReference type="ARBA" id="ARBA00022695"/>
    </source>
</evidence>
<dbReference type="Pfam" id="PF00483">
    <property type="entry name" value="NTP_transferase"/>
    <property type="match status" value="1"/>
</dbReference>
<protein>
    <recommendedName>
        <fullName evidence="2">UTP--glucose-1-phosphate uridylyltransferase</fullName>
        <ecNumber evidence="2">2.7.7.9</ecNumber>
    </recommendedName>
</protein>
<comment type="similarity">
    <text evidence="1">Belongs to the UDPGP type 2 family.</text>
</comment>
<sequence>MNQPLHKAVIPAAGFGTRLFPATKGIKKEFFPLIDQDGLAKPVILIIVEEVIKSGIQEIAIIIQTQDYSLFADFFKNPPPAKFYNKLSRESKKYSDYLQEIGEKITLIPQEQQEGYGHAVYCAKDWVKQEPFLLLLGDHVYRSNIDKSCVHQLVELYQQYQTNVIGLTIIPEDIIHKAGIITGNWLETYLLSITQLVEKPSIDYARDHLHIPNMKPDEFLAIFGMYILQPQIFDYLEDEIKNEQRLKGEFQLTTALDQLAKAQGMLGYLVQGQYFDIGMPLFYRQTMIDFKMGS</sequence>
<keyword evidence="4 7" id="KW-0548">Nucleotidyltransferase</keyword>
<dbReference type="InterPro" id="IPR005835">
    <property type="entry name" value="NTP_transferase_dom"/>
</dbReference>
<dbReference type="PANTHER" id="PTHR43197">
    <property type="entry name" value="UTP--GLUCOSE-1-PHOSPHATE URIDYLYLTRANSFERASE"/>
    <property type="match status" value="1"/>
</dbReference>
<comment type="catalytic activity">
    <reaction evidence="5">
        <text>alpha-D-glucose 1-phosphate + UTP + H(+) = UDP-alpha-D-glucose + diphosphate</text>
        <dbReference type="Rhea" id="RHEA:19889"/>
        <dbReference type="ChEBI" id="CHEBI:15378"/>
        <dbReference type="ChEBI" id="CHEBI:33019"/>
        <dbReference type="ChEBI" id="CHEBI:46398"/>
        <dbReference type="ChEBI" id="CHEBI:58601"/>
        <dbReference type="ChEBI" id="CHEBI:58885"/>
        <dbReference type="EC" id="2.7.7.9"/>
    </reaction>
</comment>
<evidence type="ECO:0000256" key="5">
    <source>
        <dbReference type="ARBA" id="ARBA00048128"/>
    </source>
</evidence>
<dbReference type="GO" id="GO:0006011">
    <property type="term" value="P:UDP-alpha-D-glucose metabolic process"/>
    <property type="evidence" value="ECO:0007669"/>
    <property type="project" value="InterPro"/>
</dbReference>
<evidence type="ECO:0000256" key="3">
    <source>
        <dbReference type="ARBA" id="ARBA00022679"/>
    </source>
</evidence>
<organism evidence="7 8">
    <name type="scientific">Aphanothece hegewaldii CCALA 016</name>
    <dbReference type="NCBI Taxonomy" id="2107694"/>
    <lineage>
        <taxon>Bacteria</taxon>
        <taxon>Bacillati</taxon>
        <taxon>Cyanobacteriota</taxon>
        <taxon>Cyanophyceae</taxon>
        <taxon>Oscillatoriophycideae</taxon>
        <taxon>Chroococcales</taxon>
        <taxon>Aphanothecaceae</taxon>
        <taxon>Aphanothece</taxon>
    </lineage>
</organism>
<dbReference type="GO" id="GO:0003983">
    <property type="term" value="F:UTP:glucose-1-phosphate uridylyltransferase activity"/>
    <property type="evidence" value="ECO:0007669"/>
    <property type="project" value="UniProtKB-EC"/>
</dbReference>
<keyword evidence="3 7" id="KW-0808">Transferase</keyword>
<evidence type="ECO:0000313" key="8">
    <source>
        <dbReference type="Proteomes" id="UP000239001"/>
    </source>
</evidence>
<name>A0A2T1LXT5_9CHRO</name>
<dbReference type="InterPro" id="IPR029044">
    <property type="entry name" value="Nucleotide-diphossugar_trans"/>
</dbReference>
<comment type="caution">
    <text evidence="7">The sequence shown here is derived from an EMBL/GenBank/DDBJ whole genome shotgun (WGS) entry which is preliminary data.</text>
</comment>
<dbReference type="EC" id="2.7.7.9" evidence="2"/>
<evidence type="ECO:0000256" key="2">
    <source>
        <dbReference type="ARBA" id="ARBA00012415"/>
    </source>
</evidence>
<feature type="domain" description="Nucleotidyl transferase" evidence="6">
    <location>
        <begin position="7"/>
        <end position="279"/>
    </location>
</feature>
<dbReference type="Proteomes" id="UP000239001">
    <property type="component" value="Unassembled WGS sequence"/>
</dbReference>
<reference evidence="7 8" key="1">
    <citation type="submission" date="2018-03" db="EMBL/GenBank/DDBJ databases">
        <title>The ancient ancestry and fast evolution of plastids.</title>
        <authorList>
            <person name="Moore K.R."/>
            <person name="Magnabosco C."/>
            <person name="Momper L."/>
            <person name="Gold D.A."/>
            <person name="Bosak T."/>
            <person name="Fournier G.P."/>
        </authorList>
    </citation>
    <scope>NUCLEOTIDE SEQUENCE [LARGE SCALE GENOMIC DNA]</scope>
    <source>
        <strain evidence="7 8">CCALA 016</strain>
    </source>
</reference>
<evidence type="ECO:0000313" key="7">
    <source>
        <dbReference type="EMBL" id="PSF37116.1"/>
    </source>
</evidence>
<dbReference type="SUPFAM" id="SSF53448">
    <property type="entry name" value="Nucleotide-diphospho-sugar transferases"/>
    <property type="match status" value="1"/>
</dbReference>
<dbReference type="PANTHER" id="PTHR43197:SF1">
    <property type="entry name" value="UTP--GLUCOSE-1-PHOSPHATE URIDYLYLTRANSFERASE"/>
    <property type="match status" value="1"/>
</dbReference>
<evidence type="ECO:0000256" key="1">
    <source>
        <dbReference type="ARBA" id="ARBA00006890"/>
    </source>
</evidence>
<reference evidence="7 8" key="2">
    <citation type="submission" date="2018-03" db="EMBL/GenBank/DDBJ databases">
        <authorList>
            <person name="Keele B.F."/>
        </authorList>
    </citation>
    <scope>NUCLEOTIDE SEQUENCE [LARGE SCALE GENOMIC DNA]</scope>
    <source>
        <strain evidence="7 8">CCALA 016</strain>
    </source>
</reference>
<proteinExistence type="inferred from homology"/>
<evidence type="ECO:0000259" key="6">
    <source>
        <dbReference type="Pfam" id="PF00483"/>
    </source>
</evidence>
<accession>A0A2T1LXT5</accession>
<gene>
    <name evidence="7" type="ORF">C7H19_11805</name>
</gene>
<keyword evidence="8" id="KW-1185">Reference proteome</keyword>
<dbReference type="OrthoDB" id="9803871at2"/>